<evidence type="ECO:0000313" key="2">
    <source>
        <dbReference type="EMBL" id="KNE19655.1"/>
    </source>
</evidence>
<proteinExistence type="predicted"/>
<dbReference type="Pfam" id="PF07508">
    <property type="entry name" value="Recombinase"/>
    <property type="match status" value="1"/>
</dbReference>
<dbReference type="PANTHER" id="PTHR30461">
    <property type="entry name" value="DNA-INVERTASE FROM LAMBDOID PROPHAGE"/>
    <property type="match status" value="1"/>
</dbReference>
<evidence type="ECO:0000256" key="1">
    <source>
        <dbReference type="SAM" id="Coils"/>
    </source>
</evidence>
<keyword evidence="3" id="KW-1185">Reference proteome</keyword>
<dbReference type="InterPro" id="IPR025827">
    <property type="entry name" value="Zn_ribbon_recom_dom"/>
</dbReference>
<dbReference type="CDD" id="cd00338">
    <property type="entry name" value="Ser_Recombinase"/>
    <property type="match status" value="1"/>
</dbReference>
<reference evidence="3" key="1">
    <citation type="submission" date="2015-07" db="EMBL/GenBank/DDBJ databases">
        <title>Fjat-10053 dsm26.</title>
        <authorList>
            <person name="Liu B."/>
            <person name="Wang J."/>
            <person name="Zhu Y."/>
            <person name="Liu G."/>
            <person name="Chen Q."/>
            <person name="Chen Z."/>
            <person name="Lan J."/>
            <person name="Che J."/>
            <person name="Ge C."/>
            <person name="Shi H."/>
            <person name="Pan Z."/>
            <person name="Liu X."/>
        </authorList>
    </citation>
    <scope>NUCLEOTIDE SEQUENCE [LARGE SCALE GENOMIC DNA]</scope>
    <source>
        <strain evidence="3">DSM 26</strain>
    </source>
</reference>
<dbReference type="PANTHER" id="PTHR30461:SF23">
    <property type="entry name" value="DNA RECOMBINASE-RELATED"/>
    <property type="match status" value="1"/>
</dbReference>
<dbReference type="InterPro" id="IPR036162">
    <property type="entry name" value="Resolvase-like_N_sf"/>
</dbReference>
<dbReference type="GO" id="GO:0003677">
    <property type="term" value="F:DNA binding"/>
    <property type="evidence" value="ECO:0007669"/>
    <property type="project" value="InterPro"/>
</dbReference>
<dbReference type="SMART" id="SM00857">
    <property type="entry name" value="Resolvase"/>
    <property type="match status" value="1"/>
</dbReference>
<dbReference type="GO" id="GO:0000150">
    <property type="term" value="F:DNA strand exchange activity"/>
    <property type="evidence" value="ECO:0007669"/>
    <property type="project" value="InterPro"/>
</dbReference>
<gene>
    <name evidence="2" type="ORF">AFK71_14445</name>
</gene>
<dbReference type="Gene3D" id="3.40.50.1390">
    <property type="entry name" value="Resolvase, N-terminal catalytic domain"/>
    <property type="match status" value="1"/>
</dbReference>
<comment type="caution">
    <text evidence="2">The sequence shown here is derived from an EMBL/GenBank/DDBJ whole genome shotgun (WGS) entry which is preliminary data.</text>
</comment>
<dbReference type="OrthoDB" id="9811097at2"/>
<dbReference type="InterPro" id="IPR038109">
    <property type="entry name" value="DNA_bind_recomb_sf"/>
</dbReference>
<dbReference type="Proteomes" id="UP000036780">
    <property type="component" value="Unassembled WGS sequence"/>
</dbReference>
<feature type="coiled-coil region" evidence="1">
    <location>
        <begin position="378"/>
        <end position="447"/>
    </location>
</feature>
<dbReference type="PATRIC" id="fig|1473.5.peg.1525"/>
<sequence length="500" mass="59010">MNEGFDIKYVALYLRKSRGEGEQDLENHRYMLVNMCKENNWRYLEYKEIASSETIEYRPEFKKLLKDVQEGLFDAVLVVDYQRLGRGEIEDQGLIKRVFKDSRTYIVTPEKIYNLVDDTDDLLVDVSGLLARQEFKSIKRNLQRGKKIGAKLGRWTNGTPPFPYRYEASIKNIVVDEEKNKIYQEMKNMILNEHPCYEVCWYLNNRGVKSPRGGIWHENTVRRIMLDETHLGKKITNKTEGSAHKNKKTKPLRQLPREEWDIVENSHEAVKTQEEHEQILTIFSKRKIVPHRSRSGTYILSGIVYCSKCGKSMQFTNKETKNGNVAYIRKCQKSDPYGNRCENRGIIANAIYDAINIEVQAYESQLLKHEEYENQEEIKRIQDVISFKQSQINKLNNALARIKELYEIGDYTREEYQDRKKVREREITSTQNEIEELKAKQNVQERVNNKERIIKIKEFKQIWSAEVENKVKNQALKKIISRINYERDENGNAKIDIVFN</sequence>
<dbReference type="GeneID" id="66871309"/>
<dbReference type="EMBL" id="LGTO01000007">
    <property type="protein sequence ID" value="KNE19655.1"/>
    <property type="molecule type" value="Genomic_DNA"/>
</dbReference>
<dbReference type="Gene3D" id="3.90.1750.20">
    <property type="entry name" value="Putative Large Serine Recombinase, Chain B, Domain 2"/>
    <property type="match status" value="1"/>
</dbReference>
<keyword evidence="1" id="KW-0175">Coiled coil</keyword>
<evidence type="ECO:0008006" key="4">
    <source>
        <dbReference type="Google" id="ProtNLM"/>
    </source>
</evidence>
<dbReference type="PROSITE" id="PS51736">
    <property type="entry name" value="RECOMBINASES_3"/>
    <property type="match status" value="1"/>
</dbReference>
<dbReference type="Pfam" id="PF13408">
    <property type="entry name" value="Zn_ribbon_recom"/>
    <property type="match status" value="1"/>
</dbReference>
<dbReference type="RefSeq" id="WP_050352201.1">
    <property type="nucleotide sequence ID" value="NZ_CP073011.1"/>
</dbReference>
<organism evidence="2 3">
    <name type="scientific">Virgibacillus pantothenticus</name>
    <dbReference type="NCBI Taxonomy" id="1473"/>
    <lineage>
        <taxon>Bacteria</taxon>
        <taxon>Bacillati</taxon>
        <taxon>Bacillota</taxon>
        <taxon>Bacilli</taxon>
        <taxon>Bacillales</taxon>
        <taxon>Bacillaceae</taxon>
        <taxon>Virgibacillus</taxon>
    </lineage>
</organism>
<accession>A0A0L0QM08</accession>
<dbReference type="InterPro" id="IPR011109">
    <property type="entry name" value="DNA_bind_recombinase_dom"/>
</dbReference>
<protein>
    <recommendedName>
        <fullName evidence="4">Recombinase</fullName>
    </recommendedName>
</protein>
<evidence type="ECO:0000313" key="3">
    <source>
        <dbReference type="Proteomes" id="UP000036780"/>
    </source>
</evidence>
<dbReference type="SUPFAM" id="SSF53041">
    <property type="entry name" value="Resolvase-like"/>
    <property type="match status" value="1"/>
</dbReference>
<dbReference type="InterPro" id="IPR050639">
    <property type="entry name" value="SSR_resolvase"/>
</dbReference>
<dbReference type="Pfam" id="PF00239">
    <property type="entry name" value="Resolvase"/>
    <property type="match status" value="1"/>
</dbReference>
<name>A0A0L0QM08_VIRPA</name>
<dbReference type="InterPro" id="IPR006119">
    <property type="entry name" value="Resolv_N"/>
</dbReference>
<dbReference type="PROSITE" id="PS51737">
    <property type="entry name" value="RECOMBINASE_DNA_BIND"/>
    <property type="match status" value="1"/>
</dbReference>
<dbReference type="AlphaFoldDB" id="A0A0L0QM08"/>